<reference evidence="1 2" key="1">
    <citation type="submission" date="2020-10" db="EMBL/GenBank/DDBJ databases">
        <title>Streptomyces ferrugineus complate genome analysis.</title>
        <authorList>
            <person name="Anwar N."/>
        </authorList>
    </citation>
    <scope>NUCLEOTIDE SEQUENCE [LARGE SCALE GENOMIC DNA]</scope>
    <source>
        <strain evidence="1 2">CCTCC AA2014009</strain>
    </source>
</reference>
<dbReference type="RefSeq" id="WP_194049482.1">
    <property type="nucleotide sequence ID" value="NZ_CP063373.1"/>
</dbReference>
<organism evidence="1 2">
    <name type="scientific">Streptomyces ferrugineus</name>
    <dbReference type="NCBI Taxonomy" id="1413221"/>
    <lineage>
        <taxon>Bacteria</taxon>
        <taxon>Bacillati</taxon>
        <taxon>Actinomycetota</taxon>
        <taxon>Actinomycetes</taxon>
        <taxon>Kitasatosporales</taxon>
        <taxon>Streptomycetaceae</taxon>
        <taxon>Streptomyces</taxon>
    </lineage>
</organism>
<keyword evidence="2" id="KW-1185">Reference proteome</keyword>
<name>A0A7M2T065_9ACTN</name>
<dbReference type="AlphaFoldDB" id="A0A7M2T065"/>
<evidence type="ECO:0000313" key="1">
    <source>
        <dbReference type="EMBL" id="QOV40901.1"/>
    </source>
</evidence>
<dbReference type="EMBL" id="CP063373">
    <property type="protein sequence ID" value="QOV40901.1"/>
    <property type="molecule type" value="Genomic_DNA"/>
</dbReference>
<sequence>MTWVITLASGAELEEWERAWLSEKPTQFRRVITGTIGPHLALFPKSTWAGYLSDQMKATESNLAMAARPPR</sequence>
<accession>A0A7M2T065</accession>
<gene>
    <name evidence="1" type="ORF">IM697_22450</name>
</gene>
<protein>
    <submittedName>
        <fullName evidence="1">Uncharacterized protein</fullName>
    </submittedName>
</protein>
<proteinExistence type="predicted"/>
<dbReference type="Proteomes" id="UP000594205">
    <property type="component" value="Chromosome"/>
</dbReference>
<evidence type="ECO:0000313" key="2">
    <source>
        <dbReference type="Proteomes" id="UP000594205"/>
    </source>
</evidence>
<dbReference type="KEGG" id="sfeu:IM697_22450"/>